<proteinExistence type="predicted"/>
<organism evidence="1 2">
    <name type="scientific">Caerostris darwini</name>
    <dbReference type="NCBI Taxonomy" id="1538125"/>
    <lineage>
        <taxon>Eukaryota</taxon>
        <taxon>Metazoa</taxon>
        <taxon>Ecdysozoa</taxon>
        <taxon>Arthropoda</taxon>
        <taxon>Chelicerata</taxon>
        <taxon>Arachnida</taxon>
        <taxon>Araneae</taxon>
        <taxon>Araneomorphae</taxon>
        <taxon>Entelegynae</taxon>
        <taxon>Araneoidea</taxon>
        <taxon>Araneidae</taxon>
        <taxon>Caerostris</taxon>
    </lineage>
</organism>
<dbReference type="AlphaFoldDB" id="A0AAV4S4Q1"/>
<protein>
    <recommendedName>
        <fullName evidence="3">SWIM-type domain-containing protein</fullName>
    </recommendedName>
</protein>
<gene>
    <name evidence="1" type="ORF">CDAR_517141</name>
</gene>
<accession>A0AAV4S4Q1</accession>
<reference evidence="1 2" key="1">
    <citation type="submission" date="2021-06" db="EMBL/GenBank/DDBJ databases">
        <title>Caerostris darwini draft genome.</title>
        <authorList>
            <person name="Kono N."/>
            <person name="Arakawa K."/>
        </authorList>
    </citation>
    <scope>NUCLEOTIDE SEQUENCE [LARGE SCALE GENOMIC DNA]</scope>
</reference>
<evidence type="ECO:0008006" key="3">
    <source>
        <dbReference type="Google" id="ProtNLM"/>
    </source>
</evidence>
<dbReference type="EMBL" id="BPLQ01007280">
    <property type="protein sequence ID" value="GIY29143.1"/>
    <property type="molecule type" value="Genomic_DNA"/>
</dbReference>
<dbReference type="Proteomes" id="UP001054837">
    <property type="component" value="Unassembled WGS sequence"/>
</dbReference>
<comment type="caution">
    <text evidence="1">The sequence shown here is derived from an EMBL/GenBank/DDBJ whole genome shotgun (WGS) entry which is preliminary data.</text>
</comment>
<keyword evidence="2" id="KW-1185">Reference proteome</keyword>
<sequence length="108" mass="12630">MQVILRDGKIHPTDLPFHVSLKINLIRQRETKCLCSAWRNNQHCPHTSRDPFLVQKESGETIYLELCPVREKNKKKYLNDLFLPTESKGLYSYKNELDCVCLEPDPLS</sequence>
<name>A0AAV4S4Q1_9ARAC</name>
<evidence type="ECO:0000313" key="1">
    <source>
        <dbReference type="EMBL" id="GIY29143.1"/>
    </source>
</evidence>
<evidence type="ECO:0000313" key="2">
    <source>
        <dbReference type="Proteomes" id="UP001054837"/>
    </source>
</evidence>